<keyword evidence="5" id="KW-0539">Nucleus</keyword>
<reference evidence="6" key="2">
    <citation type="submission" date="2021-09" db="EMBL/GenBank/DDBJ databases">
        <authorList>
            <person name="Jia N."/>
            <person name="Wang J."/>
            <person name="Shi W."/>
            <person name="Du L."/>
            <person name="Sun Y."/>
            <person name="Zhan W."/>
            <person name="Jiang J."/>
            <person name="Wang Q."/>
            <person name="Zhang B."/>
            <person name="Ji P."/>
            <person name="Sakyi L.B."/>
            <person name="Cui X."/>
            <person name="Yuan T."/>
            <person name="Jiang B."/>
            <person name="Yang W."/>
            <person name="Lam T.T.-Y."/>
            <person name="Chang Q."/>
            <person name="Ding S."/>
            <person name="Wang X."/>
            <person name="Zhu J."/>
            <person name="Ruan X."/>
            <person name="Zhao L."/>
            <person name="Wei J."/>
            <person name="Que T."/>
            <person name="Du C."/>
            <person name="Cheng J."/>
            <person name="Dai P."/>
            <person name="Han X."/>
            <person name="Huang E."/>
            <person name="Gao Y."/>
            <person name="Liu J."/>
            <person name="Shao H."/>
            <person name="Ye R."/>
            <person name="Li L."/>
            <person name="Wei W."/>
            <person name="Wang X."/>
            <person name="Wang C."/>
            <person name="Huo Q."/>
            <person name="Li W."/>
            <person name="Guo W."/>
            <person name="Chen H."/>
            <person name="Chen S."/>
            <person name="Zhou L."/>
            <person name="Zhou L."/>
            <person name="Ni X."/>
            <person name="Tian J."/>
            <person name="Zhou Y."/>
            <person name="Sheng Y."/>
            <person name="Liu T."/>
            <person name="Pan Y."/>
            <person name="Xia L."/>
            <person name="Li J."/>
            <person name="Zhao F."/>
            <person name="Cao W."/>
        </authorList>
    </citation>
    <scope>NUCLEOTIDE SEQUENCE</scope>
    <source>
        <strain evidence="6">Rmic-2018</strain>
        <tissue evidence="6">Larvae</tissue>
    </source>
</reference>
<dbReference type="GO" id="GO:0000981">
    <property type="term" value="F:DNA-binding transcription factor activity, RNA polymerase II-specific"/>
    <property type="evidence" value="ECO:0007669"/>
    <property type="project" value="TreeGrafter"/>
</dbReference>
<evidence type="ECO:0000313" key="6">
    <source>
        <dbReference type="EMBL" id="KAH8019581.1"/>
    </source>
</evidence>
<evidence type="ECO:0000256" key="1">
    <source>
        <dbReference type="ARBA" id="ARBA00004123"/>
    </source>
</evidence>
<organism evidence="6 7">
    <name type="scientific">Rhipicephalus microplus</name>
    <name type="common">Cattle tick</name>
    <name type="synonym">Boophilus microplus</name>
    <dbReference type="NCBI Taxonomy" id="6941"/>
    <lineage>
        <taxon>Eukaryota</taxon>
        <taxon>Metazoa</taxon>
        <taxon>Ecdysozoa</taxon>
        <taxon>Arthropoda</taxon>
        <taxon>Chelicerata</taxon>
        <taxon>Arachnida</taxon>
        <taxon>Acari</taxon>
        <taxon>Parasitiformes</taxon>
        <taxon>Ixodida</taxon>
        <taxon>Ixodoidea</taxon>
        <taxon>Ixodidae</taxon>
        <taxon>Rhipicephalinae</taxon>
        <taxon>Rhipicephalus</taxon>
        <taxon>Boophilus</taxon>
    </lineage>
</organism>
<dbReference type="PANTHER" id="PTHR11969">
    <property type="entry name" value="MAX DIMERIZATION, MAD"/>
    <property type="match status" value="1"/>
</dbReference>
<evidence type="ECO:0000313" key="7">
    <source>
        <dbReference type="Proteomes" id="UP000821866"/>
    </source>
</evidence>
<dbReference type="Proteomes" id="UP000821866">
    <property type="component" value="Chromosome 8"/>
</dbReference>
<evidence type="ECO:0000256" key="4">
    <source>
        <dbReference type="ARBA" id="ARBA00023163"/>
    </source>
</evidence>
<keyword evidence="2" id="KW-0805">Transcription regulation</keyword>
<evidence type="ECO:0000256" key="3">
    <source>
        <dbReference type="ARBA" id="ARBA00023125"/>
    </source>
</evidence>
<dbReference type="GO" id="GO:0000978">
    <property type="term" value="F:RNA polymerase II cis-regulatory region sequence-specific DNA binding"/>
    <property type="evidence" value="ECO:0007669"/>
    <property type="project" value="TreeGrafter"/>
</dbReference>
<dbReference type="PANTHER" id="PTHR11969:SF54">
    <property type="entry name" value="MAD-LIKE PROTEIN 1"/>
    <property type="match status" value="1"/>
</dbReference>
<keyword evidence="3" id="KW-0238">DNA-binding</keyword>
<dbReference type="EMBL" id="JABSTU010000010">
    <property type="protein sequence ID" value="KAH8019581.1"/>
    <property type="molecule type" value="Genomic_DNA"/>
</dbReference>
<comment type="caution">
    <text evidence="6">The sequence shown here is derived from an EMBL/GenBank/DDBJ whole genome shotgun (WGS) entry which is preliminary data.</text>
</comment>
<dbReference type="InterPro" id="IPR036638">
    <property type="entry name" value="HLH_DNA-bd_sf"/>
</dbReference>
<proteinExistence type="predicted"/>
<name>A0A9J6DBP9_RHIMP</name>
<dbReference type="VEuPathDB" id="VectorBase:LOC119175747"/>
<sequence length="115" mass="12596">MGLAREKARDSDAGFGEPGRAHLRNCLEKLKEMVPLGPEANRHTTLGLLNKAKVFIKVSWLQQLCALHSGRRGALPCRLPCRDPGVLSVAAGKCALSEHFPLRCVTPAEMRILLE</sequence>
<dbReference type="SUPFAM" id="SSF47459">
    <property type="entry name" value="HLH, helix-loop-helix DNA-binding domain"/>
    <property type="match status" value="1"/>
</dbReference>
<keyword evidence="4" id="KW-0804">Transcription</keyword>
<evidence type="ECO:0000256" key="2">
    <source>
        <dbReference type="ARBA" id="ARBA00023015"/>
    </source>
</evidence>
<reference evidence="6" key="1">
    <citation type="journal article" date="2020" name="Cell">
        <title>Large-Scale Comparative Analyses of Tick Genomes Elucidate Their Genetic Diversity and Vector Capacities.</title>
        <authorList>
            <consortium name="Tick Genome and Microbiome Consortium (TIGMIC)"/>
            <person name="Jia N."/>
            <person name="Wang J."/>
            <person name="Shi W."/>
            <person name="Du L."/>
            <person name="Sun Y."/>
            <person name="Zhan W."/>
            <person name="Jiang J.F."/>
            <person name="Wang Q."/>
            <person name="Zhang B."/>
            <person name="Ji P."/>
            <person name="Bell-Sakyi L."/>
            <person name="Cui X.M."/>
            <person name="Yuan T.T."/>
            <person name="Jiang B.G."/>
            <person name="Yang W.F."/>
            <person name="Lam T.T."/>
            <person name="Chang Q.C."/>
            <person name="Ding S.J."/>
            <person name="Wang X.J."/>
            <person name="Zhu J.G."/>
            <person name="Ruan X.D."/>
            <person name="Zhao L."/>
            <person name="Wei J.T."/>
            <person name="Ye R.Z."/>
            <person name="Que T.C."/>
            <person name="Du C.H."/>
            <person name="Zhou Y.H."/>
            <person name="Cheng J.X."/>
            <person name="Dai P.F."/>
            <person name="Guo W.B."/>
            <person name="Han X.H."/>
            <person name="Huang E.J."/>
            <person name="Li L.F."/>
            <person name="Wei W."/>
            <person name="Gao Y.C."/>
            <person name="Liu J.Z."/>
            <person name="Shao H.Z."/>
            <person name="Wang X."/>
            <person name="Wang C.C."/>
            <person name="Yang T.C."/>
            <person name="Huo Q.B."/>
            <person name="Li W."/>
            <person name="Chen H.Y."/>
            <person name="Chen S.E."/>
            <person name="Zhou L.G."/>
            <person name="Ni X.B."/>
            <person name="Tian J.H."/>
            <person name="Sheng Y."/>
            <person name="Liu T."/>
            <person name="Pan Y.S."/>
            <person name="Xia L.Y."/>
            <person name="Li J."/>
            <person name="Zhao F."/>
            <person name="Cao W.C."/>
        </authorList>
    </citation>
    <scope>NUCLEOTIDE SEQUENCE</scope>
    <source>
        <strain evidence="6">Rmic-2018</strain>
    </source>
</reference>
<dbReference type="AlphaFoldDB" id="A0A9J6DBP9"/>
<evidence type="ECO:0000256" key="5">
    <source>
        <dbReference type="ARBA" id="ARBA00023242"/>
    </source>
</evidence>
<dbReference type="GO" id="GO:0046983">
    <property type="term" value="F:protein dimerization activity"/>
    <property type="evidence" value="ECO:0007669"/>
    <property type="project" value="InterPro"/>
</dbReference>
<dbReference type="GO" id="GO:0005634">
    <property type="term" value="C:nucleus"/>
    <property type="evidence" value="ECO:0007669"/>
    <property type="project" value="UniProtKB-SubCell"/>
</dbReference>
<keyword evidence="7" id="KW-1185">Reference proteome</keyword>
<protein>
    <recommendedName>
        <fullName evidence="8">BHLH domain-containing protein</fullName>
    </recommendedName>
</protein>
<comment type="subcellular location">
    <subcellularLocation>
        <location evidence="1">Nucleus</location>
    </subcellularLocation>
</comment>
<dbReference type="Gene3D" id="4.10.280.10">
    <property type="entry name" value="Helix-loop-helix DNA-binding domain"/>
    <property type="match status" value="1"/>
</dbReference>
<gene>
    <name evidence="6" type="ORF">HPB51_020280</name>
</gene>
<accession>A0A9J6DBP9</accession>
<evidence type="ECO:0008006" key="8">
    <source>
        <dbReference type="Google" id="ProtNLM"/>
    </source>
</evidence>